<dbReference type="EMBL" id="JAGPXD010000003">
    <property type="protein sequence ID" value="KAH7362179.1"/>
    <property type="molecule type" value="Genomic_DNA"/>
</dbReference>
<feature type="repeat" description="ANK" evidence="3">
    <location>
        <begin position="314"/>
        <end position="347"/>
    </location>
</feature>
<dbReference type="OrthoDB" id="195446at2759"/>
<evidence type="ECO:0000256" key="2">
    <source>
        <dbReference type="ARBA" id="ARBA00023043"/>
    </source>
</evidence>
<dbReference type="SUPFAM" id="SSF48403">
    <property type="entry name" value="Ankyrin repeat"/>
    <property type="match status" value="2"/>
</dbReference>
<keyword evidence="1" id="KW-0677">Repeat</keyword>
<dbReference type="AlphaFoldDB" id="A0A8K0TCN4"/>
<dbReference type="PROSITE" id="PS50088">
    <property type="entry name" value="ANK_REPEAT"/>
    <property type="match status" value="6"/>
</dbReference>
<keyword evidence="5" id="KW-1185">Reference proteome</keyword>
<gene>
    <name evidence="4" type="ORF">B0T11DRAFT_81619</name>
</gene>
<reference evidence="4" key="1">
    <citation type="journal article" date="2021" name="Nat. Commun.">
        <title>Genetic determinants of endophytism in the Arabidopsis root mycobiome.</title>
        <authorList>
            <person name="Mesny F."/>
            <person name="Miyauchi S."/>
            <person name="Thiergart T."/>
            <person name="Pickel B."/>
            <person name="Atanasova L."/>
            <person name="Karlsson M."/>
            <person name="Huettel B."/>
            <person name="Barry K.W."/>
            <person name="Haridas S."/>
            <person name="Chen C."/>
            <person name="Bauer D."/>
            <person name="Andreopoulos W."/>
            <person name="Pangilinan J."/>
            <person name="LaButti K."/>
            <person name="Riley R."/>
            <person name="Lipzen A."/>
            <person name="Clum A."/>
            <person name="Drula E."/>
            <person name="Henrissat B."/>
            <person name="Kohler A."/>
            <person name="Grigoriev I.V."/>
            <person name="Martin F.M."/>
            <person name="Hacquard S."/>
        </authorList>
    </citation>
    <scope>NUCLEOTIDE SEQUENCE</scope>
    <source>
        <strain evidence="4">MPI-CAGE-AT-0016</strain>
    </source>
</reference>
<dbReference type="InterPro" id="IPR051165">
    <property type="entry name" value="Multifunctional_ANK_Repeat"/>
</dbReference>
<feature type="repeat" description="ANK" evidence="3">
    <location>
        <begin position="472"/>
        <end position="501"/>
    </location>
</feature>
<protein>
    <submittedName>
        <fullName evidence="4">Ankyrin repeat-containing domain protein</fullName>
    </submittedName>
</protein>
<evidence type="ECO:0000313" key="5">
    <source>
        <dbReference type="Proteomes" id="UP000813385"/>
    </source>
</evidence>
<dbReference type="PROSITE" id="PS50297">
    <property type="entry name" value="ANK_REP_REGION"/>
    <property type="match status" value="3"/>
</dbReference>
<feature type="repeat" description="ANK" evidence="3">
    <location>
        <begin position="234"/>
        <end position="270"/>
    </location>
</feature>
<name>A0A8K0TCN4_9PEZI</name>
<dbReference type="InterPro" id="IPR002110">
    <property type="entry name" value="Ankyrin_rpt"/>
</dbReference>
<feature type="repeat" description="ANK" evidence="3">
    <location>
        <begin position="409"/>
        <end position="441"/>
    </location>
</feature>
<comment type="caution">
    <text evidence="4">The sequence shown here is derived from an EMBL/GenBank/DDBJ whole genome shotgun (WGS) entry which is preliminary data.</text>
</comment>
<dbReference type="SMART" id="SM00248">
    <property type="entry name" value="ANK"/>
    <property type="match status" value="12"/>
</dbReference>
<accession>A0A8K0TCN4</accession>
<dbReference type="PANTHER" id="PTHR24123">
    <property type="entry name" value="ANKYRIN REPEAT-CONTAINING"/>
    <property type="match status" value="1"/>
</dbReference>
<proteinExistence type="predicted"/>
<sequence>MEIATSVVGLASGVLSVGGSIYTLVGKYRDVPEFVQKLQMDCRILSSIARRLHRFAQNSTSSADMEILQEVSKELLDTLRSVERMLPEGDVGNFRSRIGALWNDADFRAKNERIRDNRANIALLLNILQVNAATGPSNGSAGNLPETTRLHDYLHGGGKEPAKISRLSMRQVTHEPEFKKLKDRARNFLSRLRRFVRDRDAKTWELHEAVANCRGDAVFKLLEAGQDANALSPDGFSPLHRAIRIASYDAAYRVVCTLVCFGATLSARDPFGDTPLSSALKLGRPLKWIMMLCEMDRDIRHGDAIPATSVRDAQGDTVLHAALRNGWIVEYLTVLLTYGASVDVPSVHPTLSPVSLAVHLNRPDLLRALLNFHAQMRIEEGLSPMQRACRNGYAEVVDVLCQHAASFDETPQPLCFAAAAGHTEVANRLLQYGCDPNGRDGDSSPLWIAVGNRHLDFARFLLNAKAEANTGDSQSPLFQSIVNKDVAMAKLLLDNGANVDVGFGEESPLYRAIDMGSQDLAVYVLQKRADINLGPQGGMPLLCAAGNNRPDLVDLMVRYGARNADFPVALFVAASSNAQDTLRQLLKFGASPHVVFGGPQTKETALGAAVSAGHVEAAEILIRGGADVNHVDKSHCDTIGYAIVHDMPEPRRV</sequence>
<organism evidence="4 5">
    <name type="scientific">Plectosphaerella cucumerina</name>
    <dbReference type="NCBI Taxonomy" id="40658"/>
    <lineage>
        <taxon>Eukaryota</taxon>
        <taxon>Fungi</taxon>
        <taxon>Dikarya</taxon>
        <taxon>Ascomycota</taxon>
        <taxon>Pezizomycotina</taxon>
        <taxon>Sordariomycetes</taxon>
        <taxon>Hypocreomycetidae</taxon>
        <taxon>Glomerellales</taxon>
        <taxon>Plectosphaerellaceae</taxon>
        <taxon>Plectosphaerella</taxon>
    </lineage>
</organism>
<dbReference type="Gene3D" id="1.25.40.20">
    <property type="entry name" value="Ankyrin repeat-containing domain"/>
    <property type="match status" value="2"/>
</dbReference>
<dbReference type="Pfam" id="PF12796">
    <property type="entry name" value="Ank_2"/>
    <property type="match status" value="3"/>
</dbReference>
<dbReference type="PANTHER" id="PTHR24123:SF33">
    <property type="entry name" value="PROTEIN HOS4"/>
    <property type="match status" value="1"/>
</dbReference>
<evidence type="ECO:0000256" key="3">
    <source>
        <dbReference type="PROSITE-ProRule" id="PRU00023"/>
    </source>
</evidence>
<feature type="repeat" description="ANK" evidence="3">
    <location>
        <begin position="380"/>
        <end position="412"/>
    </location>
</feature>
<feature type="repeat" description="ANK" evidence="3">
    <location>
        <begin position="601"/>
        <end position="633"/>
    </location>
</feature>
<evidence type="ECO:0000313" key="4">
    <source>
        <dbReference type="EMBL" id="KAH7362179.1"/>
    </source>
</evidence>
<keyword evidence="2 3" id="KW-0040">ANK repeat</keyword>
<dbReference type="Proteomes" id="UP000813385">
    <property type="component" value="Unassembled WGS sequence"/>
</dbReference>
<dbReference type="InterPro" id="IPR036770">
    <property type="entry name" value="Ankyrin_rpt-contain_sf"/>
</dbReference>
<evidence type="ECO:0000256" key="1">
    <source>
        <dbReference type="ARBA" id="ARBA00022737"/>
    </source>
</evidence>